<proteinExistence type="predicted"/>
<dbReference type="GO" id="GO:0016757">
    <property type="term" value="F:glycosyltransferase activity"/>
    <property type="evidence" value="ECO:0007669"/>
    <property type="project" value="UniProtKB-KW"/>
</dbReference>
<dbReference type="PANTHER" id="PTHR31042:SF3">
    <property type="entry name" value="OS08G0110400 PROTEIN"/>
    <property type="match status" value="1"/>
</dbReference>
<evidence type="ECO:0000256" key="4">
    <source>
        <dbReference type="ARBA" id="ARBA00023136"/>
    </source>
</evidence>
<gene>
    <name evidence="7" type="ORF">M8C21_014744</name>
</gene>
<keyword evidence="2" id="KW-0328">Glycosyltransferase</keyword>
<evidence type="ECO:0000256" key="1">
    <source>
        <dbReference type="ARBA" id="ARBA00004606"/>
    </source>
</evidence>
<dbReference type="AlphaFoldDB" id="A0AAD5CNZ6"/>
<accession>A0AAD5CNZ6</accession>
<organism evidence="7 8">
    <name type="scientific">Ambrosia artemisiifolia</name>
    <name type="common">Common ragweed</name>
    <dbReference type="NCBI Taxonomy" id="4212"/>
    <lineage>
        <taxon>Eukaryota</taxon>
        <taxon>Viridiplantae</taxon>
        <taxon>Streptophyta</taxon>
        <taxon>Embryophyta</taxon>
        <taxon>Tracheophyta</taxon>
        <taxon>Spermatophyta</taxon>
        <taxon>Magnoliopsida</taxon>
        <taxon>eudicotyledons</taxon>
        <taxon>Gunneridae</taxon>
        <taxon>Pentapetalae</taxon>
        <taxon>asterids</taxon>
        <taxon>campanulids</taxon>
        <taxon>Asterales</taxon>
        <taxon>Asteraceae</taxon>
        <taxon>Asteroideae</taxon>
        <taxon>Heliantheae alliance</taxon>
        <taxon>Heliantheae</taxon>
        <taxon>Ambrosia</taxon>
    </lineage>
</organism>
<name>A0AAD5CNZ6_AMBAR</name>
<comment type="caution">
    <text evidence="7">The sequence shown here is derived from an EMBL/GenBank/DDBJ whole genome shotgun (WGS) entry which is preliminary data.</text>
</comment>
<feature type="transmembrane region" description="Helical" evidence="6">
    <location>
        <begin position="12"/>
        <end position="31"/>
    </location>
</feature>
<evidence type="ECO:0000256" key="5">
    <source>
        <dbReference type="ARBA" id="ARBA00023180"/>
    </source>
</evidence>
<evidence type="ECO:0000256" key="3">
    <source>
        <dbReference type="ARBA" id="ARBA00022679"/>
    </source>
</evidence>
<comment type="subcellular location">
    <subcellularLocation>
        <location evidence="1">Membrane</location>
        <topology evidence="1">Single-pass type II membrane protein</topology>
    </subcellularLocation>
</comment>
<dbReference type="Proteomes" id="UP001206925">
    <property type="component" value="Unassembled WGS sequence"/>
</dbReference>
<evidence type="ECO:0000256" key="6">
    <source>
        <dbReference type="SAM" id="Phobius"/>
    </source>
</evidence>
<keyword evidence="5" id="KW-0325">Glycoprotein</keyword>
<reference evidence="7" key="1">
    <citation type="submission" date="2022-06" db="EMBL/GenBank/DDBJ databases">
        <title>Uncovering the hologenomic basis of an extraordinary plant invasion.</title>
        <authorList>
            <person name="Bieker V.C."/>
            <person name="Martin M.D."/>
            <person name="Gilbert T."/>
            <person name="Hodgins K."/>
            <person name="Battlay P."/>
            <person name="Petersen B."/>
            <person name="Wilson J."/>
        </authorList>
    </citation>
    <scope>NUCLEOTIDE SEQUENCE</scope>
    <source>
        <strain evidence="7">AA19_3_7</strain>
        <tissue evidence="7">Leaf</tissue>
    </source>
</reference>
<dbReference type="EMBL" id="JAMZMK010007348">
    <property type="protein sequence ID" value="KAI7745154.1"/>
    <property type="molecule type" value="Genomic_DNA"/>
</dbReference>
<dbReference type="PANTHER" id="PTHR31042">
    <property type="entry name" value="CORE-2/I-BRANCHING BETA-1,6-N-ACETYLGLUCOSAMINYLTRANSFERASE FAMILY PROTEIN-RELATED"/>
    <property type="match status" value="1"/>
</dbReference>
<dbReference type="Pfam" id="PF02485">
    <property type="entry name" value="Branch"/>
    <property type="match status" value="1"/>
</dbReference>
<keyword evidence="6" id="KW-1133">Transmembrane helix</keyword>
<keyword evidence="4 6" id="KW-0472">Membrane</keyword>
<dbReference type="GO" id="GO:0016020">
    <property type="term" value="C:membrane"/>
    <property type="evidence" value="ECO:0007669"/>
    <property type="project" value="UniProtKB-SubCell"/>
</dbReference>
<sequence length="341" mass="39784">MKVVIKDLSIELIKVMSFLIVFVIGVVIGLFSSSHVDRYLTSQPYTLNPNQASVISPSSLCINSFNETVDRNGECLSMERFWFPKNVRHGMNDEELLWRASLVPESARYPYDRMPKVAFMFLTRGALPFLPLWERFFKGQDGMKYSIYVHANPGFEIDVMNSSVFYKRQIPSQTVKWGTVSLVEAERRLLGNALLDFSNERFVLLSESCIPIYNFTTVYKYLVESKYSFLDCYEDPSRYGQGRYNRHMKPNIRPRDWRKGSQWFEMNRALAIKVIADTKYFNLFKRYCTGECYPDEHYMPTFVHMFHEPLNDGRTVTYVDWDLLDRLGGDCTDNVDSTVLG</sequence>
<protein>
    <submittedName>
        <fullName evidence="7">Uncharacterized protein</fullName>
    </submittedName>
</protein>
<evidence type="ECO:0000256" key="2">
    <source>
        <dbReference type="ARBA" id="ARBA00022676"/>
    </source>
</evidence>
<feature type="non-terminal residue" evidence="7">
    <location>
        <position position="1"/>
    </location>
</feature>
<evidence type="ECO:0000313" key="8">
    <source>
        <dbReference type="Proteomes" id="UP001206925"/>
    </source>
</evidence>
<keyword evidence="6" id="KW-0812">Transmembrane</keyword>
<keyword evidence="3" id="KW-0808">Transferase</keyword>
<evidence type="ECO:0000313" key="7">
    <source>
        <dbReference type="EMBL" id="KAI7745154.1"/>
    </source>
</evidence>
<dbReference type="InterPro" id="IPR003406">
    <property type="entry name" value="Glyco_trans_14"/>
</dbReference>
<keyword evidence="8" id="KW-1185">Reference proteome</keyword>
<dbReference type="InterPro" id="IPR044174">
    <property type="entry name" value="BC10-like"/>
</dbReference>